<dbReference type="KEGG" id="dpx:DAPPUDRAFT_100944"/>
<accession>E9GBR4</accession>
<gene>
    <name evidence="1" type="ORF">DAPPUDRAFT_100944</name>
</gene>
<keyword evidence="2" id="KW-1185">Reference proteome</keyword>
<dbReference type="EMBL" id="GL732538">
    <property type="protein sequence ID" value="EFX83112.1"/>
    <property type="molecule type" value="Genomic_DNA"/>
</dbReference>
<sequence length="581" mass="66653">MPQPKWYHKSLSELCMDSIVDNMEKWTALRNSEHVSCHFYHLPSHCLEYIIQCLKEDQKRRRLKEDMFDLLINPHLKVLDLSENSSFESDIERNLRIVRLASVRCSLFEHLQVLDLSYSTYGASCMQSLGATRKPILRELLVDCCPNVTDTVMLEFCIGQSSLYKLSIERTAVTSVGIKFAIEHLTELKEIAFDEEHNIFQIFRDIHHESRELKKYSFTKLSIPRNVPYEKGGISLMVSMCPALVKLVMYTIKGITDVELLGFRELKQITSLIFLHDIDLTFPFHGGVVPILRVHGFRLECLRILPPVPSGKVHLIIECCPNIQELYLSIDDRPSDIAEQEVDQSSFYPPKEDPRSHEAAPLRMLKTLQLDSSYNSPFAISPEILVFLLSSPALIEIILRNCHTLTDQIIEKACARNTFENLTLLLLINCRNVNQKGIDFFMNEMNPLAQIIFLRCGYVDILRLKEMAKEKNWNQDMIFINFLKYWHCPRVTGFYWCSTDDIRGAASVSFVAEKIGRHWRASSRIIFSCYPCGGVGDFSISLCMILRVSINGQLNSIHYPVGESSTDDSSLLLPSFAARVH</sequence>
<dbReference type="PANTHER" id="PTHR13318">
    <property type="entry name" value="PARTNER OF PAIRED, ISOFORM B-RELATED"/>
    <property type="match status" value="1"/>
</dbReference>
<dbReference type="InterPro" id="IPR032675">
    <property type="entry name" value="LRR_dom_sf"/>
</dbReference>
<dbReference type="FunFam" id="3.80.10.10:FF:001641">
    <property type="entry name" value="Uncharacterized protein"/>
    <property type="match status" value="1"/>
</dbReference>
<dbReference type="GO" id="GO:0031146">
    <property type="term" value="P:SCF-dependent proteasomal ubiquitin-dependent protein catabolic process"/>
    <property type="evidence" value="ECO:0000318"/>
    <property type="project" value="GO_Central"/>
</dbReference>
<dbReference type="SUPFAM" id="SSF52047">
    <property type="entry name" value="RNI-like"/>
    <property type="match status" value="1"/>
</dbReference>
<dbReference type="OrthoDB" id="16120at2759"/>
<dbReference type="AlphaFoldDB" id="E9GBR4"/>
<dbReference type="Gene3D" id="3.80.10.10">
    <property type="entry name" value="Ribonuclease Inhibitor"/>
    <property type="match status" value="2"/>
</dbReference>
<dbReference type="PANTHER" id="PTHR13318:SF247">
    <property type="entry name" value="GH16156P"/>
    <property type="match status" value="1"/>
</dbReference>
<dbReference type="PhylomeDB" id="E9GBR4"/>
<dbReference type="Proteomes" id="UP000000305">
    <property type="component" value="Unassembled WGS sequence"/>
</dbReference>
<proteinExistence type="predicted"/>
<reference evidence="1 2" key="1">
    <citation type="journal article" date="2011" name="Science">
        <title>The ecoresponsive genome of Daphnia pulex.</title>
        <authorList>
            <person name="Colbourne J.K."/>
            <person name="Pfrender M.E."/>
            <person name="Gilbert D."/>
            <person name="Thomas W.K."/>
            <person name="Tucker A."/>
            <person name="Oakley T.H."/>
            <person name="Tokishita S."/>
            <person name="Aerts A."/>
            <person name="Arnold G.J."/>
            <person name="Basu M.K."/>
            <person name="Bauer D.J."/>
            <person name="Caceres C.E."/>
            <person name="Carmel L."/>
            <person name="Casola C."/>
            <person name="Choi J.H."/>
            <person name="Detter J.C."/>
            <person name="Dong Q."/>
            <person name="Dusheyko S."/>
            <person name="Eads B.D."/>
            <person name="Frohlich T."/>
            <person name="Geiler-Samerotte K.A."/>
            <person name="Gerlach D."/>
            <person name="Hatcher P."/>
            <person name="Jogdeo S."/>
            <person name="Krijgsveld J."/>
            <person name="Kriventseva E.V."/>
            <person name="Kultz D."/>
            <person name="Laforsch C."/>
            <person name="Lindquist E."/>
            <person name="Lopez J."/>
            <person name="Manak J.R."/>
            <person name="Muller J."/>
            <person name="Pangilinan J."/>
            <person name="Patwardhan R.P."/>
            <person name="Pitluck S."/>
            <person name="Pritham E.J."/>
            <person name="Rechtsteiner A."/>
            <person name="Rho M."/>
            <person name="Rogozin I.B."/>
            <person name="Sakarya O."/>
            <person name="Salamov A."/>
            <person name="Schaack S."/>
            <person name="Shapiro H."/>
            <person name="Shiga Y."/>
            <person name="Skalitzky C."/>
            <person name="Smith Z."/>
            <person name="Souvorov A."/>
            <person name="Sung W."/>
            <person name="Tang Z."/>
            <person name="Tsuchiya D."/>
            <person name="Tu H."/>
            <person name="Vos H."/>
            <person name="Wang M."/>
            <person name="Wolf Y.I."/>
            <person name="Yamagata H."/>
            <person name="Yamada T."/>
            <person name="Ye Y."/>
            <person name="Shaw J.R."/>
            <person name="Andrews J."/>
            <person name="Crease T.J."/>
            <person name="Tang H."/>
            <person name="Lucas S.M."/>
            <person name="Robertson H.M."/>
            <person name="Bork P."/>
            <person name="Koonin E.V."/>
            <person name="Zdobnov E.M."/>
            <person name="Grigoriev I.V."/>
            <person name="Lynch M."/>
            <person name="Boore J.L."/>
        </authorList>
    </citation>
    <scope>NUCLEOTIDE SEQUENCE [LARGE SCALE GENOMIC DNA]</scope>
</reference>
<name>E9GBR4_DAPPU</name>
<organism evidence="1 2">
    <name type="scientific">Daphnia pulex</name>
    <name type="common">Water flea</name>
    <dbReference type="NCBI Taxonomy" id="6669"/>
    <lineage>
        <taxon>Eukaryota</taxon>
        <taxon>Metazoa</taxon>
        <taxon>Ecdysozoa</taxon>
        <taxon>Arthropoda</taxon>
        <taxon>Crustacea</taxon>
        <taxon>Branchiopoda</taxon>
        <taxon>Diplostraca</taxon>
        <taxon>Cladocera</taxon>
        <taxon>Anomopoda</taxon>
        <taxon>Daphniidae</taxon>
        <taxon>Daphnia</taxon>
    </lineage>
</organism>
<dbReference type="GO" id="GO:0019005">
    <property type="term" value="C:SCF ubiquitin ligase complex"/>
    <property type="evidence" value="ECO:0000318"/>
    <property type="project" value="GO_Central"/>
</dbReference>
<dbReference type="HOGENOM" id="CLU_033667_0_0_1"/>
<dbReference type="InParanoid" id="E9GBR4"/>
<evidence type="ECO:0000313" key="2">
    <source>
        <dbReference type="Proteomes" id="UP000000305"/>
    </source>
</evidence>
<protein>
    <submittedName>
        <fullName evidence="1">Uncharacterized protein</fullName>
    </submittedName>
</protein>
<evidence type="ECO:0000313" key="1">
    <source>
        <dbReference type="EMBL" id="EFX83112.1"/>
    </source>
</evidence>